<organism evidence="2 3">
    <name type="scientific">Arachnia propionica</name>
    <dbReference type="NCBI Taxonomy" id="1750"/>
    <lineage>
        <taxon>Bacteria</taxon>
        <taxon>Bacillati</taxon>
        <taxon>Actinomycetota</taxon>
        <taxon>Actinomycetes</taxon>
        <taxon>Propionibacteriales</taxon>
        <taxon>Propionibacteriaceae</taxon>
        <taxon>Arachnia</taxon>
    </lineage>
</organism>
<feature type="region of interest" description="Disordered" evidence="1">
    <location>
        <begin position="766"/>
        <end position="788"/>
    </location>
</feature>
<gene>
    <name evidence="2" type="ORF">NCTC12967_02312</name>
</gene>
<name>A0A448N0V1_9ACTN</name>
<dbReference type="EMBL" id="LR134406">
    <property type="protein sequence ID" value="VEH71002.1"/>
    <property type="molecule type" value="Genomic_DNA"/>
</dbReference>
<proteinExistence type="predicted"/>
<dbReference type="InterPro" id="IPR043737">
    <property type="entry name" value="DUF5682"/>
</dbReference>
<dbReference type="GeneID" id="64407753"/>
<feature type="compositionally biased region" description="Basic and acidic residues" evidence="1">
    <location>
        <begin position="766"/>
        <end position="778"/>
    </location>
</feature>
<dbReference type="Proteomes" id="UP000273044">
    <property type="component" value="Chromosome"/>
</dbReference>
<dbReference type="InterPro" id="IPR008912">
    <property type="entry name" value="Uncharacterised_CoxE"/>
</dbReference>
<dbReference type="PANTHER" id="PTHR30634:SF7">
    <property type="entry name" value="VWA DOMAIN-CONTAINING PROTEIN"/>
    <property type="match status" value="1"/>
</dbReference>
<evidence type="ECO:0000313" key="3">
    <source>
        <dbReference type="Proteomes" id="UP000273044"/>
    </source>
</evidence>
<protein>
    <submittedName>
        <fullName evidence="2">VWA domain containing CoxE-like protein</fullName>
    </submittedName>
</protein>
<dbReference type="InterPro" id="IPR050458">
    <property type="entry name" value="LolB"/>
</dbReference>
<evidence type="ECO:0000256" key="1">
    <source>
        <dbReference type="SAM" id="MobiDB-lite"/>
    </source>
</evidence>
<dbReference type="Pfam" id="PF05762">
    <property type="entry name" value="VWA_CoxE"/>
    <property type="match status" value="1"/>
</dbReference>
<dbReference type="RefSeq" id="WP_061787942.1">
    <property type="nucleotide sequence ID" value="NZ_LR134406.1"/>
</dbReference>
<dbReference type="SUPFAM" id="SSF53300">
    <property type="entry name" value="vWA-like"/>
    <property type="match status" value="1"/>
</dbReference>
<keyword evidence="3" id="KW-1185">Reference proteome</keyword>
<dbReference type="AlphaFoldDB" id="A0A448N0V1"/>
<dbReference type="InterPro" id="IPR036465">
    <property type="entry name" value="vWFA_dom_sf"/>
</dbReference>
<dbReference type="PANTHER" id="PTHR30634">
    <property type="entry name" value="OUTER MEMBRANE LOLAB LIPOPROTEIN INSERTION APPARATUS"/>
    <property type="match status" value="1"/>
</dbReference>
<dbReference type="Gene3D" id="3.40.50.410">
    <property type="entry name" value="von Willebrand factor, type A domain"/>
    <property type="match status" value="1"/>
</dbReference>
<dbReference type="Pfam" id="PF18934">
    <property type="entry name" value="DUF5682"/>
    <property type="match status" value="1"/>
</dbReference>
<sequence>MTTETELAELTGCRAPFLIGIRHHSPAMSVATPHLLEGFAPDVLAVELPAEAADWLDWLTHPEAVAPLAMAFSRGEGLSFYPFADFSPELVALRWARANSVPVVCLDLPVTAPEPEEAVEESPGDSRGRDALFARARANDTQEAWDRLVEAPAPGSAPEQLRVAALAHGWALRRAEGRIDAHTRAREERMNRVLGRELSAGRRVAAMVGSFHAAALLAPEPGPLDAAGPDVAGCLVRYTFAQLDSRSGYPAGIRDPGWQQVVLASELAPGGLRDEATRLITEITRRLRAAGHPAGPGEAAETTRMALDLAALRGLAAPSRRELIEAATTVLAQGEVLGRGRVVAEALEQVLIGDRSGQVAPGTPVSALRANILAELEALRIPLEKNEQLYLEPLRNPRDLRRHVLLMRLFTGGVTFASPVSQGLSRGAEMVGLSWDLRWSTATEASIELAAPRGLTPEQVAATVLLTRKVETPQEATALLTEAAGCALESAMERAFRLVGPLAGRVGFTDAVALSVALAEVASSHIPGASLLPEQQRMRAAELRDEFTSAAVRELRGIRGSDDPEDARALAVFVAQGGSHALSLGHALEQLAGDGSPLMQGAAAGLLLDDDSAGRVASWLDAPTPDARRALRRRLVGLLTTALPRFDSSPATIALVDRVGGIPDDEFVSLLPALRGGFDVLPEQAREALLTDLARELGRARDLVLSPEETLAATRYDTAARDRLAALGLADLAFPPAERWRLVLGTERERLSHRGRRMASALDELYGRPDSDSLDGGRRGSGNGPSQLGVRQWRDEIEVLFGEHEVQEIFGQAAARGRGDVVERLDPDSVRPSVDLLATALSLRGALPEARLARLRPLVARLVKELGAELAIRLRPALSGLATGRPTRRRTGSLDLDRTIRGNLRHVVPLDGRPQVVPVHPVFHAPMARDIDWHLIVLVDVSGSMSESVVYSALTAAILAESPALDVDFLAFSTEVLDFTGHVHDPLALLLEVSVGGGTDIASALRVARSRVRVPSRTLLVLISDFEEFGSDVPLLAEVEALATSGVTLLGCAALNDTGTGVYNAGIAARVAGAGMRVAAVSPLDLARWVGAVIREGSR</sequence>
<evidence type="ECO:0000313" key="2">
    <source>
        <dbReference type="EMBL" id="VEH71002.1"/>
    </source>
</evidence>
<accession>A0A448N0V1</accession>
<reference evidence="2 3" key="1">
    <citation type="submission" date="2018-12" db="EMBL/GenBank/DDBJ databases">
        <authorList>
            <consortium name="Pathogen Informatics"/>
        </authorList>
    </citation>
    <scope>NUCLEOTIDE SEQUENCE [LARGE SCALE GENOMIC DNA]</scope>
    <source>
        <strain evidence="2 3">NCTC12967</strain>
    </source>
</reference>